<feature type="region of interest" description="Disordered" evidence="1">
    <location>
        <begin position="406"/>
        <end position="428"/>
    </location>
</feature>
<accession>A0A9C6X5F7</accession>
<feature type="region of interest" description="Disordered" evidence="1">
    <location>
        <begin position="66"/>
        <end position="85"/>
    </location>
</feature>
<organism evidence="2 3">
    <name type="scientific">Frankliniella occidentalis</name>
    <name type="common">Western flower thrips</name>
    <name type="synonym">Euthrips occidentalis</name>
    <dbReference type="NCBI Taxonomy" id="133901"/>
    <lineage>
        <taxon>Eukaryota</taxon>
        <taxon>Metazoa</taxon>
        <taxon>Ecdysozoa</taxon>
        <taxon>Arthropoda</taxon>
        <taxon>Hexapoda</taxon>
        <taxon>Insecta</taxon>
        <taxon>Pterygota</taxon>
        <taxon>Neoptera</taxon>
        <taxon>Paraneoptera</taxon>
        <taxon>Thysanoptera</taxon>
        <taxon>Terebrantia</taxon>
        <taxon>Thripoidea</taxon>
        <taxon>Thripidae</taxon>
        <taxon>Frankliniella</taxon>
    </lineage>
</organism>
<reference evidence="3" key="1">
    <citation type="submission" date="2025-08" db="UniProtKB">
        <authorList>
            <consortium name="RefSeq"/>
        </authorList>
    </citation>
    <scope>IDENTIFICATION</scope>
    <source>
        <tissue evidence="3">Whole organism</tissue>
    </source>
</reference>
<evidence type="ECO:0000313" key="3">
    <source>
        <dbReference type="RefSeq" id="XP_052129408.1"/>
    </source>
</evidence>
<dbReference type="AlphaFoldDB" id="A0A9C6X5F7"/>
<name>A0A9C6X5F7_FRAOC</name>
<gene>
    <name evidence="3" type="primary">LOC127750852</name>
</gene>
<evidence type="ECO:0000313" key="2">
    <source>
        <dbReference type="Proteomes" id="UP000504606"/>
    </source>
</evidence>
<protein>
    <submittedName>
        <fullName evidence="3">Uncharacterized protein LOC127750852</fullName>
    </submittedName>
</protein>
<evidence type="ECO:0000256" key="1">
    <source>
        <dbReference type="SAM" id="MobiDB-lite"/>
    </source>
</evidence>
<dbReference type="KEGG" id="foc:127750852"/>
<dbReference type="OrthoDB" id="93990at2759"/>
<keyword evidence="2" id="KW-1185">Reference proteome</keyword>
<proteinExistence type="predicted"/>
<dbReference type="Proteomes" id="UP000504606">
    <property type="component" value="Unplaced"/>
</dbReference>
<dbReference type="GeneID" id="127750852"/>
<dbReference type="RefSeq" id="XP_052129408.1">
    <property type="nucleotide sequence ID" value="XM_052273448.1"/>
</dbReference>
<sequence length="443" mass="49766">MKLEPAQVFLLPLPTRLLMAPDKAPAHIRAAVTAEQMRRAVYERRHAARPHLPHSLEEVQRVLTSPQHEHLARTKTPGQAGQPPRPGEELLFRGLIGTVGFQSLLWVFSNVVAWLNTTFFFFSDGTFDIVPLAPPGLSQLFVVVTMYMDNVIPVAYALMENRLEATYVHVLAKLNELGLRVTNATTDFQLGQANAWRRVFGATVSGCLVHHTRSSWGSVGRLGLLPTVRANNLAEKCVRLLTTVPRLPFDRIGEGFNCVKAWARETGVYAEMFAFFAYFYTQWLVRVGPRLLSCWQRYHTSTNVVESHHQHLNVLANAARVNIWELCEIFQTSHAEATAVISAADVGNRSGRLRERSYRDLAQRVRDMERRLSEGLPIFQFLNGLSHLMDNIRDPLLQLAEEEDARLPPDSDAMSISSSSSGGTVYSQEMDLGTDHLNVVTRT</sequence>